<dbReference type="EMBL" id="KN847535">
    <property type="protein sequence ID" value="KIW06353.1"/>
    <property type="molecule type" value="Genomic_DNA"/>
</dbReference>
<dbReference type="STRING" id="253628.A0A0D2AHF1"/>
<dbReference type="GeneID" id="27310788"/>
<organism evidence="1 2">
    <name type="scientific">Verruconis gallopava</name>
    <dbReference type="NCBI Taxonomy" id="253628"/>
    <lineage>
        <taxon>Eukaryota</taxon>
        <taxon>Fungi</taxon>
        <taxon>Dikarya</taxon>
        <taxon>Ascomycota</taxon>
        <taxon>Pezizomycotina</taxon>
        <taxon>Dothideomycetes</taxon>
        <taxon>Pleosporomycetidae</taxon>
        <taxon>Venturiales</taxon>
        <taxon>Sympoventuriaceae</taxon>
        <taxon>Verruconis</taxon>
    </lineage>
</organism>
<dbReference type="OrthoDB" id="66095at2759"/>
<keyword evidence="2" id="KW-1185">Reference proteome</keyword>
<reference evidence="1 2" key="1">
    <citation type="submission" date="2015-01" db="EMBL/GenBank/DDBJ databases">
        <title>The Genome Sequence of Ochroconis gallopava CBS43764.</title>
        <authorList>
            <consortium name="The Broad Institute Genomics Platform"/>
            <person name="Cuomo C."/>
            <person name="de Hoog S."/>
            <person name="Gorbushina A."/>
            <person name="Stielow B."/>
            <person name="Teixiera M."/>
            <person name="Abouelleil A."/>
            <person name="Chapman S.B."/>
            <person name="Priest M."/>
            <person name="Young S.K."/>
            <person name="Wortman J."/>
            <person name="Nusbaum C."/>
            <person name="Birren B."/>
        </authorList>
    </citation>
    <scope>NUCLEOTIDE SEQUENCE [LARGE SCALE GENOMIC DNA]</scope>
    <source>
        <strain evidence="1 2">CBS 43764</strain>
    </source>
</reference>
<accession>A0A0D2AHF1</accession>
<dbReference type="RefSeq" id="XP_016216222.1">
    <property type="nucleotide sequence ID" value="XM_016355916.1"/>
</dbReference>
<evidence type="ECO:0000313" key="2">
    <source>
        <dbReference type="Proteomes" id="UP000053259"/>
    </source>
</evidence>
<evidence type="ECO:0000313" key="1">
    <source>
        <dbReference type="EMBL" id="KIW06353.1"/>
    </source>
</evidence>
<dbReference type="Proteomes" id="UP000053259">
    <property type="component" value="Unassembled WGS sequence"/>
</dbReference>
<sequence>MLKNILGWFLGVLFTIWFLRKQRELLVEVSKMGTNASSLDDVLPNPSRRDIYHVAFLLQQRLPPELIPRILDYAEYWLRSTVKVRQPMEVSDLRVLTWRTEYIVPGVTYLSTLPIGQCPGDEDGVALVGQHPVRKVVFTVESQDQGWSDYRDDHGTERGSWTWFEAVVREPGQLVYQDLLRSSMDALSSEEQRRATLPQPPTGRLIYKNLHAEGRWRRYVRTWSIFDEDDEIKTWILELKRGQIIDLTVWARFPGWRNRVAGAKIDVYLAAVR</sequence>
<name>A0A0D2AHF1_9PEZI</name>
<dbReference type="AlphaFoldDB" id="A0A0D2AHF1"/>
<proteinExistence type="predicted"/>
<dbReference type="InParanoid" id="A0A0D2AHF1"/>
<dbReference type="HOGENOM" id="CLU_041809_0_0_1"/>
<gene>
    <name evidence="1" type="ORF">PV09_02815</name>
</gene>
<protein>
    <submittedName>
        <fullName evidence="1">Uncharacterized protein</fullName>
    </submittedName>
</protein>
<dbReference type="VEuPathDB" id="FungiDB:PV09_02815"/>